<dbReference type="AlphaFoldDB" id="A0A1A9ZIX8"/>
<evidence type="ECO:0000313" key="2">
    <source>
        <dbReference type="Proteomes" id="UP000092445"/>
    </source>
</evidence>
<protein>
    <submittedName>
        <fullName evidence="1">Uncharacterized protein</fullName>
    </submittedName>
</protein>
<reference evidence="2" key="1">
    <citation type="submission" date="2014-03" db="EMBL/GenBank/DDBJ databases">
        <authorList>
            <person name="Aksoy S."/>
            <person name="Warren W."/>
            <person name="Wilson R.K."/>
        </authorList>
    </citation>
    <scope>NUCLEOTIDE SEQUENCE [LARGE SCALE GENOMIC DNA]</scope>
    <source>
        <strain evidence="2">IAEA</strain>
    </source>
</reference>
<dbReference type="VEuPathDB" id="VectorBase:GPAI016166"/>
<name>A0A1A9ZIX8_GLOPL</name>
<dbReference type="EnsemblMetazoa" id="GPAI016166-RA">
    <property type="protein sequence ID" value="GPAI016166-PA"/>
    <property type="gene ID" value="GPAI016166"/>
</dbReference>
<accession>A0A1A9ZIX8</accession>
<evidence type="ECO:0000313" key="1">
    <source>
        <dbReference type="EnsemblMetazoa" id="GPAI016166-PA"/>
    </source>
</evidence>
<reference evidence="1" key="2">
    <citation type="submission" date="2020-05" db="UniProtKB">
        <authorList>
            <consortium name="EnsemblMetazoa"/>
        </authorList>
    </citation>
    <scope>IDENTIFICATION</scope>
    <source>
        <strain evidence="1">IAEA</strain>
    </source>
</reference>
<keyword evidence="2" id="KW-1185">Reference proteome</keyword>
<dbReference type="Proteomes" id="UP000092445">
    <property type="component" value="Unassembled WGS sequence"/>
</dbReference>
<sequence>MNNYPLTYKEFAGGIKTTLGKAYKERSSRHSYTTAELCHYFTLVFARRTGFRVKNYLSESTPTNIKQQQLPKNNGNNLWALAAFDTKIVDKHMFSAKAFGTPFSKPNVAVSNVQAFP</sequence>
<proteinExistence type="predicted"/>
<organism evidence="1 2">
    <name type="scientific">Glossina pallidipes</name>
    <name type="common">Tsetse fly</name>
    <dbReference type="NCBI Taxonomy" id="7398"/>
    <lineage>
        <taxon>Eukaryota</taxon>
        <taxon>Metazoa</taxon>
        <taxon>Ecdysozoa</taxon>
        <taxon>Arthropoda</taxon>
        <taxon>Hexapoda</taxon>
        <taxon>Insecta</taxon>
        <taxon>Pterygota</taxon>
        <taxon>Neoptera</taxon>
        <taxon>Endopterygota</taxon>
        <taxon>Diptera</taxon>
        <taxon>Brachycera</taxon>
        <taxon>Muscomorpha</taxon>
        <taxon>Hippoboscoidea</taxon>
        <taxon>Glossinidae</taxon>
        <taxon>Glossina</taxon>
    </lineage>
</organism>